<dbReference type="AlphaFoldDB" id="A0A9Q0RBQ6"/>
<keyword evidence="3" id="KW-1185">Reference proteome</keyword>
<feature type="region of interest" description="Disordered" evidence="1">
    <location>
        <begin position="151"/>
        <end position="202"/>
    </location>
</feature>
<gene>
    <name evidence="2" type="ORF">M0811_08347</name>
</gene>
<dbReference type="Proteomes" id="UP001149090">
    <property type="component" value="Unassembled WGS sequence"/>
</dbReference>
<evidence type="ECO:0000313" key="2">
    <source>
        <dbReference type="EMBL" id="KAJ5073783.1"/>
    </source>
</evidence>
<feature type="compositionally biased region" description="Basic residues" evidence="1">
    <location>
        <begin position="154"/>
        <end position="183"/>
    </location>
</feature>
<evidence type="ECO:0000313" key="3">
    <source>
        <dbReference type="Proteomes" id="UP001149090"/>
    </source>
</evidence>
<reference evidence="2" key="1">
    <citation type="submission" date="2022-10" db="EMBL/GenBank/DDBJ databases">
        <title>Novel sulphate-reducing endosymbionts in the free-living metamonad Anaeramoeba.</title>
        <authorList>
            <person name="Jerlstrom-Hultqvist J."/>
            <person name="Cepicka I."/>
            <person name="Gallot-Lavallee L."/>
            <person name="Salas-Leiva D."/>
            <person name="Curtis B.A."/>
            <person name="Zahonova K."/>
            <person name="Pipaliya S."/>
            <person name="Dacks J."/>
            <person name="Roger A.J."/>
        </authorList>
    </citation>
    <scope>NUCLEOTIDE SEQUENCE</scope>
    <source>
        <strain evidence="2">BMAN</strain>
    </source>
</reference>
<name>A0A9Q0RBQ6_ANAIG</name>
<organism evidence="2 3">
    <name type="scientific">Anaeramoeba ignava</name>
    <name type="common">Anaerobic marine amoeba</name>
    <dbReference type="NCBI Taxonomy" id="1746090"/>
    <lineage>
        <taxon>Eukaryota</taxon>
        <taxon>Metamonada</taxon>
        <taxon>Anaeramoebidae</taxon>
        <taxon>Anaeramoeba</taxon>
    </lineage>
</organism>
<dbReference type="EMBL" id="JAPDFW010000072">
    <property type="protein sequence ID" value="KAJ5073783.1"/>
    <property type="molecule type" value="Genomic_DNA"/>
</dbReference>
<protein>
    <submittedName>
        <fullName evidence="2">Transcription initiation factor tfiid subunit 3</fullName>
    </submittedName>
</protein>
<proteinExistence type="predicted"/>
<accession>A0A9Q0RBQ6</accession>
<evidence type="ECO:0000256" key="1">
    <source>
        <dbReference type="SAM" id="MobiDB-lite"/>
    </source>
</evidence>
<comment type="caution">
    <text evidence="2">The sequence shown here is derived from an EMBL/GenBank/DDBJ whole genome shotgun (WGS) entry which is preliminary data.</text>
</comment>
<sequence length="202" mass="24228">MMIKKSHIKNNFVLETIFDIFISQFPDIKIMFFLRNHAKYMSDQHFGNIPRNKANFKEITITNLLFDYLSQLTNTTPIILNLNRLIGEDYKSYSIYYIACGWRRYILKQDKFGYHAKCLEAILLQNLHPIGLVSNELEIVFNLSNRDKNMDKFRKNKKKKQKEKTKRKNKKKKQKEKTKRKKLSWNSRSRGSKPKFFIHSVI</sequence>